<feature type="compositionally biased region" description="Basic and acidic residues" evidence="1">
    <location>
        <begin position="141"/>
        <end position="151"/>
    </location>
</feature>
<keyword evidence="4" id="KW-1185">Reference proteome</keyword>
<proteinExistence type="predicted"/>
<evidence type="ECO:0000256" key="1">
    <source>
        <dbReference type="SAM" id="MobiDB-lite"/>
    </source>
</evidence>
<reference evidence="2 4" key="1">
    <citation type="submission" date="2022-11" db="EMBL/GenBank/DDBJ databases">
        <title>Whole genome sequence of Eschrichtius robustus ER-17-0199.</title>
        <authorList>
            <person name="Bruniche-Olsen A."/>
            <person name="Black A.N."/>
            <person name="Fields C.J."/>
            <person name="Walden K."/>
            <person name="Dewoody J.A."/>
        </authorList>
    </citation>
    <scope>NUCLEOTIDE SEQUENCE [LARGE SCALE GENOMIC DNA]</scope>
    <source>
        <strain evidence="2">ER-17-0199</strain>
        <tissue evidence="2">Blubber</tissue>
    </source>
</reference>
<name>A0AB34GQ56_ESCRO</name>
<feature type="region of interest" description="Disordered" evidence="1">
    <location>
        <begin position="141"/>
        <end position="160"/>
    </location>
</feature>
<evidence type="ECO:0000313" key="2">
    <source>
        <dbReference type="EMBL" id="KAJ8781378.1"/>
    </source>
</evidence>
<comment type="caution">
    <text evidence="2">The sequence shown here is derived from an EMBL/GenBank/DDBJ whole genome shotgun (WGS) entry which is preliminary data.</text>
</comment>
<organism evidence="2 4">
    <name type="scientific">Eschrichtius robustus</name>
    <name type="common">California gray whale</name>
    <name type="synonym">Eschrichtius gibbosus</name>
    <dbReference type="NCBI Taxonomy" id="9764"/>
    <lineage>
        <taxon>Eukaryota</taxon>
        <taxon>Metazoa</taxon>
        <taxon>Chordata</taxon>
        <taxon>Craniata</taxon>
        <taxon>Vertebrata</taxon>
        <taxon>Euteleostomi</taxon>
        <taxon>Mammalia</taxon>
        <taxon>Eutheria</taxon>
        <taxon>Laurasiatheria</taxon>
        <taxon>Artiodactyla</taxon>
        <taxon>Whippomorpha</taxon>
        <taxon>Cetacea</taxon>
        <taxon>Mysticeti</taxon>
        <taxon>Eschrichtiidae</taxon>
        <taxon>Eschrichtius</taxon>
    </lineage>
</organism>
<evidence type="ECO:0000313" key="3">
    <source>
        <dbReference type="EMBL" id="KAJ8784791.1"/>
    </source>
</evidence>
<accession>A0AB34GQ56</accession>
<dbReference type="AlphaFoldDB" id="A0AB34GQ56"/>
<evidence type="ECO:0000313" key="4">
    <source>
        <dbReference type="Proteomes" id="UP001159641"/>
    </source>
</evidence>
<dbReference type="EMBL" id="JAIQCJ010002032">
    <property type="protein sequence ID" value="KAJ8784791.1"/>
    <property type="molecule type" value="Genomic_DNA"/>
</dbReference>
<sequence>MSMPAIGPGDSQAFSLGYQCRSTEVISQDCSRRAPGPAVGAMEEAQSLVWPNPHVYVPTKPIAAKARPVTLVVYLDVSQVLNLRSRQRRCKSMVHTAVRRHFSSSSLVTRPLGRSCGFSPTSVCGLPTGICSRGCKSTEVHPGGRDLKRDQGTSACAGRR</sequence>
<dbReference type="Proteomes" id="UP001159641">
    <property type="component" value="Unassembled WGS sequence"/>
</dbReference>
<dbReference type="EMBL" id="JAIQCJ010002147">
    <property type="protein sequence ID" value="KAJ8781378.1"/>
    <property type="molecule type" value="Genomic_DNA"/>
</dbReference>
<gene>
    <name evidence="3" type="ORF">J1605_007818</name>
    <name evidence="2" type="ORF">J1605_011362</name>
</gene>
<protein>
    <submittedName>
        <fullName evidence="2">Uncharacterized protein</fullName>
    </submittedName>
</protein>